<evidence type="ECO:0000256" key="8">
    <source>
        <dbReference type="ARBA" id="ARBA00023136"/>
    </source>
</evidence>
<keyword evidence="9 13" id="KW-0564">Palmitate</keyword>
<evidence type="ECO:0000256" key="7">
    <source>
        <dbReference type="ARBA" id="ARBA00022927"/>
    </source>
</evidence>
<evidence type="ECO:0000256" key="14">
    <source>
        <dbReference type="SAM" id="SignalP"/>
    </source>
</evidence>
<evidence type="ECO:0000256" key="6">
    <source>
        <dbReference type="ARBA" id="ARBA00022729"/>
    </source>
</evidence>
<reference evidence="15 16" key="1">
    <citation type="submission" date="2016-06" db="EMBL/GenBank/DDBJ databases">
        <authorList>
            <person name="Kjaerup R.B."/>
            <person name="Dalgaard T.S."/>
            <person name="Juul-Madsen H.R."/>
        </authorList>
    </citation>
    <scope>NUCLEOTIDE SEQUENCE [LARGE SCALE GENOMIC DNA]</scope>
    <source>
        <strain evidence="15 16">CECT 8886</strain>
    </source>
</reference>
<evidence type="ECO:0000256" key="10">
    <source>
        <dbReference type="ARBA" id="ARBA00023186"/>
    </source>
</evidence>
<keyword evidence="7 13" id="KW-0653">Protein transport</keyword>
<accession>A0A1A8THE3</accession>
<dbReference type="Gene3D" id="2.50.20.10">
    <property type="entry name" value="Lipoprotein localisation LolA/LolB/LppX"/>
    <property type="match status" value="1"/>
</dbReference>
<protein>
    <recommendedName>
        <fullName evidence="4 13">Outer-membrane lipoprotein LolB</fullName>
    </recommendedName>
</protein>
<dbReference type="CDD" id="cd16326">
    <property type="entry name" value="LolB"/>
    <property type="match status" value="1"/>
</dbReference>
<dbReference type="RefSeq" id="WP_067017072.1">
    <property type="nucleotide sequence ID" value="NZ_FLOB01000005.1"/>
</dbReference>
<keyword evidence="8 13" id="KW-0472">Membrane</keyword>
<evidence type="ECO:0000313" key="15">
    <source>
        <dbReference type="EMBL" id="SBS32973.1"/>
    </source>
</evidence>
<gene>
    <name evidence="13 15" type="primary">lolB</name>
    <name evidence="15" type="ORF">MSP8886_02617</name>
</gene>
<name>A0A1A8THE3_9GAMM</name>
<dbReference type="STRING" id="1792290.MSP8886_02617"/>
<comment type="subunit">
    <text evidence="3 13">Monomer.</text>
</comment>
<dbReference type="AlphaFoldDB" id="A0A1A8THE3"/>
<sequence>MILRFLAVTVIASLLSACSMFQTAPKPPAPKSVQAITQWDTEGRVGIRTPNDAVSGNFNWHESPTEFSLNIYGPFGQGATKLSGVNGKKVTLAYEDKTIVGKDAASLLKQKLGWEFPVNQVTYWMRGLPYPYTPYQSKRNPKTHLLEQLQQDGWKITYKKFSKVEGLQLPQTMQVARPPYRVNLIITDWTVQ</sequence>
<keyword evidence="12 13" id="KW-0449">Lipoprotein</keyword>
<dbReference type="HAMAP" id="MF_00233">
    <property type="entry name" value="LolB"/>
    <property type="match status" value="1"/>
</dbReference>
<dbReference type="NCBIfam" id="TIGR00548">
    <property type="entry name" value="lolB"/>
    <property type="match status" value="1"/>
</dbReference>
<comment type="similarity">
    <text evidence="2 13">Belongs to the LolB family.</text>
</comment>
<comment type="function">
    <text evidence="13">Plays a critical role in the incorporation of lipoproteins in the outer membrane after they are released by the LolA protein.</text>
</comment>
<dbReference type="EMBL" id="FLOB01000005">
    <property type="protein sequence ID" value="SBS32973.1"/>
    <property type="molecule type" value="Genomic_DNA"/>
</dbReference>
<dbReference type="GO" id="GO:0009279">
    <property type="term" value="C:cell outer membrane"/>
    <property type="evidence" value="ECO:0007669"/>
    <property type="project" value="UniProtKB-SubCell"/>
</dbReference>
<dbReference type="OrthoDB" id="9797618at2"/>
<proteinExistence type="inferred from homology"/>
<evidence type="ECO:0000256" key="4">
    <source>
        <dbReference type="ARBA" id="ARBA00016202"/>
    </source>
</evidence>
<dbReference type="Pfam" id="PF03550">
    <property type="entry name" value="LolB"/>
    <property type="match status" value="1"/>
</dbReference>
<dbReference type="PROSITE" id="PS51257">
    <property type="entry name" value="PROKAR_LIPOPROTEIN"/>
    <property type="match status" value="1"/>
</dbReference>
<dbReference type="GO" id="GO:0015031">
    <property type="term" value="P:protein transport"/>
    <property type="evidence" value="ECO:0007669"/>
    <property type="project" value="UniProtKB-KW"/>
</dbReference>
<dbReference type="InterPro" id="IPR004565">
    <property type="entry name" value="OM_lipoprot_LolB"/>
</dbReference>
<evidence type="ECO:0000256" key="13">
    <source>
        <dbReference type="HAMAP-Rule" id="MF_00233"/>
    </source>
</evidence>
<keyword evidence="11 13" id="KW-0998">Cell outer membrane</keyword>
<evidence type="ECO:0000256" key="12">
    <source>
        <dbReference type="ARBA" id="ARBA00023288"/>
    </source>
</evidence>
<keyword evidence="16" id="KW-1185">Reference proteome</keyword>
<keyword evidence="5 13" id="KW-0813">Transport</keyword>
<evidence type="ECO:0000256" key="3">
    <source>
        <dbReference type="ARBA" id="ARBA00011245"/>
    </source>
</evidence>
<keyword evidence="10 13" id="KW-0143">Chaperone</keyword>
<evidence type="ECO:0000256" key="11">
    <source>
        <dbReference type="ARBA" id="ARBA00023237"/>
    </source>
</evidence>
<dbReference type="InterPro" id="IPR029046">
    <property type="entry name" value="LolA/LolB/LppX"/>
</dbReference>
<feature type="signal peptide" evidence="14">
    <location>
        <begin position="1"/>
        <end position="24"/>
    </location>
</feature>
<dbReference type="SUPFAM" id="SSF89392">
    <property type="entry name" value="Prokaryotic lipoproteins and lipoprotein localization factors"/>
    <property type="match status" value="1"/>
</dbReference>
<organism evidence="15 16">
    <name type="scientific">Marinomonas spartinae</name>
    <dbReference type="NCBI Taxonomy" id="1792290"/>
    <lineage>
        <taxon>Bacteria</taxon>
        <taxon>Pseudomonadati</taxon>
        <taxon>Pseudomonadota</taxon>
        <taxon>Gammaproteobacteria</taxon>
        <taxon>Oceanospirillales</taxon>
        <taxon>Oceanospirillaceae</taxon>
        <taxon>Marinomonas</taxon>
    </lineage>
</organism>
<evidence type="ECO:0000256" key="1">
    <source>
        <dbReference type="ARBA" id="ARBA00004459"/>
    </source>
</evidence>
<dbReference type="GO" id="GO:0044874">
    <property type="term" value="P:lipoprotein localization to outer membrane"/>
    <property type="evidence" value="ECO:0007669"/>
    <property type="project" value="UniProtKB-UniRule"/>
</dbReference>
<evidence type="ECO:0000256" key="2">
    <source>
        <dbReference type="ARBA" id="ARBA00009696"/>
    </source>
</evidence>
<keyword evidence="6 13" id="KW-0732">Signal</keyword>
<feature type="chain" id="PRO_5008880474" description="Outer-membrane lipoprotein LolB" evidence="14">
    <location>
        <begin position="25"/>
        <end position="192"/>
    </location>
</feature>
<evidence type="ECO:0000256" key="9">
    <source>
        <dbReference type="ARBA" id="ARBA00023139"/>
    </source>
</evidence>
<evidence type="ECO:0000256" key="5">
    <source>
        <dbReference type="ARBA" id="ARBA00022448"/>
    </source>
</evidence>
<dbReference type="Proteomes" id="UP000092544">
    <property type="component" value="Unassembled WGS sequence"/>
</dbReference>
<evidence type="ECO:0000313" key="16">
    <source>
        <dbReference type="Proteomes" id="UP000092544"/>
    </source>
</evidence>
<comment type="subcellular location">
    <subcellularLocation>
        <location evidence="1 13">Cell outer membrane</location>
        <topology evidence="1 13">Lipid-anchor</topology>
    </subcellularLocation>
</comment>